<evidence type="ECO:0000259" key="5">
    <source>
        <dbReference type="PROSITE" id="PS51886"/>
    </source>
</evidence>
<reference evidence="6 7" key="1">
    <citation type="submission" date="2023-10" db="EMBL/GenBank/DDBJ databases">
        <authorList>
            <person name="Maclean D."/>
            <person name="Macfadyen A."/>
        </authorList>
    </citation>
    <scope>NUCLEOTIDE SEQUENCE [LARGE SCALE GENOMIC DNA]</scope>
</reference>
<comment type="caution">
    <text evidence="6">The sequence shown here is derived from an EMBL/GenBank/DDBJ whole genome shotgun (WGS) entry which is preliminary data.</text>
</comment>
<accession>A0AAV1IDN0</accession>
<evidence type="ECO:0000256" key="3">
    <source>
        <dbReference type="ARBA" id="ARBA00023128"/>
    </source>
</evidence>
<gene>
    <name evidence="6" type="ORF">CVIRNUC_008668</name>
</gene>
<evidence type="ECO:0000256" key="2">
    <source>
        <dbReference type="ARBA" id="ARBA00009540"/>
    </source>
</evidence>
<keyword evidence="3" id="KW-0496">Mitochondrion</keyword>
<evidence type="ECO:0000256" key="1">
    <source>
        <dbReference type="ARBA" id="ARBA00004173"/>
    </source>
</evidence>
<dbReference type="EMBL" id="CAUYUE010000012">
    <property type="protein sequence ID" value="CAK0785459.1"/>
    <property type="molecule type" value="Genomic_DNA"/>
</dbReference>
<dbReference type="PANTHER" id="PTHR23354:SF62">
    <property type="entry name" value="MUSTARD, ISOFORM V"/>
    <property type="match status" value="1"/>
</dbReference>
<evidence type="ECO:0000313" key="7">
    <source>
        <dbReference type="Proteomes" id="UP001314263"/>
    </source>
</evidence>
<feature type="domain" description="TLDc" evidence="5">
    <location>
        <begin position="237"/>
        <end position="402"/>
    </location>
</feature>
<comment type="subcellular location">
    <subcellularLocation>
        <location evidence="1">Mitochondrion</location>
    </subcellularLocation>
</comment>
<comment type="similarity">
    <text evidence="2">Belongs to the OXR1 family.</text>
</comment>
<dbReference type="PANTHER" id="PTHR23354">
    <property type="entry name" value="NUCLEOLAR PROTEIN 7/ESTROGEN RECEPTOR COACTIVATOR-RELATED"/>
    <property type="match status" value="1"/>
</dbReference>
<protein>
    <recommendedName>
        <fullName evidence="4">Oxidation resistance protein 1</fullName>
    </recommendedName>
</protein>
<proteinExistence type="inferred from homology"/>
<name>A0AAV1IDN0_9CHLO</name>
<dbReference type="SMART" id="SM00584">
    <property type="entry name" value="TLDc"/>
    <property type="match status" value="1"/>
</dbReference>
<keyword evidence="7" id="KW-1185">Reference proteome</keyword>
<sequence>MSFSECTSLVRSWVDYVLLPFTKREHGSADYLAAERKLSKNELDRLKQAFSSAVKGAQDACANRTQLMEILHVEGLHENAAQRLHKTMKGDAAGVTFENLVVFMASVVKGPSEMAAHLTYELLVAAKSPEAQGEVLEQNLHALIAWVTGSEPGRDLSKALAQGAMRGTEGSGFRGPAEFMQWCKGFPAVSAAVVSLLDLQGRPAPSASAKPGPQVMYHRPQLLFSSSATHTASLEDCLMYEGLIWLLSAWVPPDQAEVWELLFNGQVNGASFNTFMGKAAEKGPAMVLVRDKKGHLFGGYAAEGWSKHGQFYGSALSFIFSLAPAVARFRASGANDNMLWCGQGFSQLPNGIGWGGKAGYFGLYVDSTFEQGMSRPCSTYNSQCLAADEVFDVDVVECWSLKQPEEEPQQSSKAGGSSVLDKFKEDRHLMNLAGRATQASAGVREARPEDEL</sequence>
<dbReference type="Proteomes" id="UP001314263">
    <property type="component" value="Unassembled WGS sequence"/>
</dbReference>
<dbReference type="InterPro" id="IPR006571">
    <property type="entry name" value="TLDc_dom"/>
</dbReference>
<dbReference type="PROSITE" id="PS51886">
    <property type="entry name" value="TLDC"/>
    <property type="match status" value="1"/>
</dbReference>
<evidence type="ECO:0000256" key="4">
    <source>
        <dbReference type="ARBA" id="ARBA00040604"/>
    </source>
</evidence>
<dbReference type="AlphaFoldDB" id="A0AAV1IDN0"/>
<dbReference type="Pfam" id="PF07534">
    <property type="entry name" value="TLD"/>
    <property type="match status" value="1"/>
</dbReference>
<evidence type="ECO:0000313" key="6">
    <source>
        <dbReference type="EMBL" id="CAK0785459.1"/>
    </source>
</evidence>
<dbReference type="GO" id="GO:0005739">
    <property type="term" value="C:mitochondrion"/>
    <property type="evidence" value="ECO:0007669"/>
    <property type="project" value="UniProtKB-SubCell"/>
</dbReference>
<organism evidence="6 7">
    <name type="scientific">Coccomyxa viridis</name>
    <dbReference type="NCBI Taxonomy" id="1274662"/>
    <lineage>
        <taxon>Eukaryota</taxon>
        <taxon>Viridiplantae</taxon>
        <taxon>Chlorophyta</taxon>
        <taxon>core chlorophytes</taxon>
        <taxon>Trebouxiophyceae</taxon>
        <taxon>Trebouxiophyceae incertae sedis</taxon>
        <taxon>Coccomyxaceae</taxon>
        <taxon>Coccomyxa</taxon>
    </lineage>
</organism>